<accession>S4NFE6</accession>
<dbReference type="PATRIC" id="fig|1283301.3.peg.5716"/>
<protein>
    <submittedName>
        <fullName evidence="2">Uncharacterized protein</fullName>
    </submittedName>
</protein>
<proteinExistence type="predicted"/>
<evidence type="ECO:0000313" key="3">
    <source>
        <dbReference type="Proteomes" id="UP000015001"/>
    </source>
</evidence>
<evidence type="ECO:0000313" key="2">
    <source>
        <dbReference type="EMBL" id="EPJ37139.1"/>
    </source>
</evidence>
<dbReference type="EMBL" id="AOPY01001519">
    <property type="protein sequence ID" value="EPJ37139.1"/>
    <property type="molecule type" value="Genomic_DNA"/>
</dbReference>
<name>S4NFE6_9ACTN</name>
<gene>
    <name evidence="2" type="ORF">STAFG_5746</name>
</gene>
<organism evidence="2 3">
    <name type="scientific">Streptomyces afghaniensis 772</name>
    <dbReference type="NCBI Taxonomy" id="1283301"/>
    <lineage>
        <taxon>Bacteria</taxon>
        <taxon>Bacillati</taxon>
        <taxon>Actinomycetota</taxon>
        <taxon>Actinomycetes</taxon>
        <taxon>Kitasatosporales</taxon>
        <taxon>Streptomycetaceae</taxon>
        <taxon>Streptomyces</taxon>
    </lineage>
</organism>
<keyword evidence="3" id="KW-1185">Reference proteome</keyword>
<feature type="region of interest" description="Disordered" evidence="1">
    <location>
        <begin position="1"/>
        <end position="36"/>
    </location>
</feature>
<reference evidence="2 3" key="1">
    <citation type="submission" date="2013-02" db="EMBL/GenBank/DDBJ databases">
        <title>Draft Genome Sequence of Streptomyces afghaniensis, Which Produces Compounds of the Julimycin B-Complex.</title>
        <authorList>
            <person name="Gruening B.A."/>
            <person name="Praeg A."/>
            <person name="Erxleben A."/>
            <person name="Guenther S."/>
            <person name="Fiedler H.-P."/>
            <person name="Goodfellow M."/>
            <person name="Mueller M."/>
        </authorList>
    </citation>
    <scope>NUCLEOTIDE SEQUENCE [LARGE SCALE GENOMIC DNA]</scope>
    <source>
        <strain evidence="2 3">772</strain>
    </source>
</reference>
<dbReference type="AlphaFoldDB" id="S4NFE6"/>
<evidence type="ECO:0000256" key="1">
    <source>
        <dbReference type="SAM" id="MobiDB-lite"/>
    </source>
</evidence>
<comment type="caution">
    <text evidence="2">The sequence shown here is derived from an EMBL/GenBank/DDBJ whole genome shotgun (WGS) entry which is preliminary data.</text>
</comment>
<dbReference type="HOGENOM" id="CLU_3358694_0_0_11"/>
<sequence length="36" mass="3657">MSSSGWGRVRRAGAGRPGVPERPAPGPGVRPTMPDG</sequence>
<dbReference type="Proteomes" id="UP000015001">
    <property type="component" value="Unassembled WGS sequence"/>
</dbReference>